<dbReference type="RefSeq" id="WP_152827999.1">
    <property type="nucleotide sequence ID" value="NZ_WHUT02000010.1"/>
</dbReference>
<reference evidence="1" key="1">
    <citation type="submission" date="2020-05" db="EMBL/GenBank/DDBJ databases">
        <title>Fertoebacter nigrum gen. nov., sp. nov., a new member of the family Rhodobacteraceae.</title>
        <authorList>
            <person name="Szuroczki S."/>
            <person name="Abbaszade G."/>
            <person name="Buni D."/>
            <person name="Schumann P."/>
            <person name="Toth E."/>
        </authorList>
    </citation>
    <scope>NUCLEOTIDE SEQUENCE</scope>
    <source>
        <strain evidence="1">RG-N-1a</strain>
    </source>
</reference>
<proteinExistence type="predicted"/>
<accession>A0A8X8H5C4</accession>
<protein>
    <submittedName>
        <fullName evidence="1">Uncharacterized protein</fullName>
    </submittedName>
</protein>
<organism evidence="1 2">
    <name type="scientific">Fertoeibacter niger</name>
    <dbReference type="NCBI Taxonomy" id="2656921"/>
    <lineage>
        <taxon>Bacteria</taxon>
        <taxon>Pseudomonadati</taxon>
        <taxon>Pseudomonadota</taxon>
        <taxon>Alphaproteobacteria</taxon>
        <taxon>Rhodobacterales</taxon>
        <taxon>Paracoccaceae</taxon>
        <taxon>Fertoeibacter</taxon>
    </lineage>
</organism>
<name>A0A8X8H5C4_9RHOB</name>
<dbReference type="EMBL" id="WHUT02000010">
    <property type="protein sequence ID" value="NUB45938.1"/>
    <property type="molecule type" value="Genomic_DNA"/>
</dbReference>
<evidence type="ECO:0000313" key="2">
    <source>
        <dbReference type="Proteomes" id="UP000484076"/>
    </source>
</evidence>
<comment type="caution">
    <text evidence="1">The sequence shown here is derived from an EMBL/GenBank/DDBJ whole genome shotgun (WGS) entry which is preliminary data.</text>
</comment>
<dbReference type="AlphaFoldDB" id="A0A8X8H5C4"/>
<keyword evidence="2" id="KW-1185">Reference proteome</keyword>
<sequence length="107" mass="11028">MATLAAGVLALPGRAAGAQTVAQALRDPLLAAVLWRVLRDEQVTAWPDRAALDLVVSALFLNKTRLPKAPPAAVRALCGPARPLLTLAVTGAPQDQLARAVFGGNDG</sequence>
<evidence type="ECO:0000313" key="1">
    <source>
        <dbReference type="EMBL" id="NUB45938.1"/>
    </source>
</evidence>
<dbReference type="Proteomes" id="UP000484076">
    <property type="component" value="Unassembled WGS sequence"/>
</dbReference>
<gene>
    <name evidence="1" type="ORF">GEU84_016190</name>
</gene>